<evidence type="ECO:0000256" key="5">
    <source>
        <dbReference type="PROSITE-ProRule" id="PRU00104"/>
    </source>
</evidence>
<name>A0A2T9ZD15_9FUNG</name>
<dbReference type="EMBL" id="MBFS01000462">
    <property type="protein sequence ID" value="PVV02440.1"/>
    <property type="molecule type" value="Genomic_DNA"/>
</dbReference>
<evidence type="ECO:0000256" key="1">
    <source>
        <dbReference type="ARBA" id="ARBA00000885"/>
    </source>
</evidence>
<keyword evidence="9" id="KW-1185">Reference proteome</keyword>
<dbReference type="GO" id="GO:0000209">
    <property type="term" value="P:protein polyubiquitination"/>
    <property type="evidence" value="ECO:0007669"/>
    <property type="project" value="InterPro"/>
</dbReference>
<dbReference type="Gene3D" id="3.30.2160.10">
    <property type="entry name" value="Hect, E3 ligase catalytic domain"/>
    <property type="match status" value="1"/>
</dbReference>
<dbReference type="InterPro" id="IPR035983">
    <property type="entry name" value="Hect_E3_ubiquitin_ligase"/>
</dbReference>
<comment type="catalytic activity">
    <reaction evidence="1">
        <text>S-ubiquitinyl-[E2 ubiquitin-conjugating enzyme]-L-cysteine + [acceptor protein]-L-lysine = [E2 ubiquitin-conjugating enzyme]-L-cysteine + N(6)-ubiquitinyl-[acceptor protein]-L-lysine.</text>
        <dbReference type="EC" id="2.3.2.26"/>
    </reaction>
</comment>
<feature type="domain" description="HECT" evidence="7">
    <location>
        <begin position="982"/>
        <end position="1361"/>
    </location>
</feature>
<feature type="region of interest" description="Disordered" evidence="6">
    <location>
        <begin position="924"/>
        <end position="950"/>
    </location>
</feature>
<dbReference type="PANTHER" id="PTHR45700">
    <property type="entry name" value="UBIQUITIN-PROTEIN LIGASE E3C"/>
    <property type="match status" value="1"/>
</dbReference>
<dbReference type="Gene3D" id="3.90.1750.10">
    <property type="entry name" value="Hect, E3 ligase catalytic domains"/>
    <property type="match status" value="1"/>
</dbReference>
<reference evidence="8 9" key="1">
    <citation type="journal article" date="2018" name="MBio">
        <title>Comparative Genomics Reveals the Core Gene Toolbox for the Fungus-Insect Symbiosis.</title>
        <authorList>
            <person name="Wang Y."/>
            <person name="Stata M."/>
            <person name="Wang W."/>
            <person name="Stajich J.E."/>
            <person name="White M.M."/>
            <person name="Moncalvo J.M."/>
        </authorList>
    </citation>
    <scope>NUCLEOTIDE SEQUENCE [LARGE SCALE GENOMIC DNA]</scope>
    <source>
        <strain evidence="8 9">SC-DP-2</strain>
    </source>
</reference>
<organism evidence="8 9">
    <name type="scientific">Smittium megazygosporum</name>
    <dbReference type="NCBI Taxonomy" id="133381"/>
    <lineage>
        <taxon>Eukaryota</taxon>
        <taxon>Fungi</taxon>
        <taxon>Fungi incertae sedis</taxon>
        <taxon>Zoopagomycota</taxon>
        <taxon>Kickxellomycotina</taxon>
        <taxon>Harpellomycetes</taxon>
        <taxon>Harpellales</taxon>
        <taxon>Legeriomycetaceae</taxon>
        <taxon>Smittium</taxon>
    </lineage>
</organism>
<dbReference type="EC" id="2.3.2.26" evidence="2"/>
<dbReference type="Pfam" id="PF00632">
    <property type="entry name" value="HECT"/>
    <property type="match status" value="1"/>
</dbReference>
<evidence type="ECO:0000256" key="4">
    <source>
        <dbReference type="ARBA" id="ARBA00022786"/>
    </source>
</evidence>
<feature type="region of interest" description="Disordered" evidence="6">
    <location>
        <begin position="282"/>
        <end position="318"/>
    </location>
</feature>
<dbReference type="GO" id="GO:0006511">
    <property type="term" value="P:ubiquitin-dependent protein catabolic process"/>
    <property type="evidence" value="ECO:0007669"/>
    <property type="project" value="TreeGrafter"/>
</dbReference>
<dbReference type="PANTHER" id="PTHR45700:SF2">
    <property type="entry name" value="UBIQUITIN-PROTEIN LIGASE E3C"/>
    <property type="match status" value="1"/>
</dbReference>
<dbReference type="STRING" id="133381.A0A2T9ZD15"/>
<dbReference type="SMART" id="SM00119">
    <property type="entry name" value="HECTc"/>
    <property type="match status" value="1"/>
</dbReference>
<dbReference type="PROSITE" id="PS50237">
    <property type="entry name" value="HECT"/>
    <property type="match status" value="1"/>
</dbReference>
<evidence type="ECO:0000313" key="9">
    <source>
        <dbReference type="Proteomes" id="UP000245609"/>
    </source>
</evidence>
<dbReference type="Gene3D" id="3.30.2410.10">
    <property type="entry name" value="Hect, E3 ligase catalytic domain"/>
    <property type="match status" value="1"/>
</dbReference>
<dbReference type="SUPFAM" id="SSF56204">
    <property type="entry name" value="Hect, E3 ligase catalytic domain"/>
    <property type="match status" value="1"/>
</dbReference>
<gene>
    <name evidence="8" type="ORF">BB560_003106</name>
</gene>
<evidence type="ECO:0000256" key="2">
    <source>
        <dbReference type="ARBA" id="ARBA00012485"/>
    </source>
</evidence>
<feature type="active site" description="Glycyl thioester intermediate" evidence="5">
    <location>
        <position position="1329"/>
    </location>
</feature>
<dbReference type="InterPro" id="IPR044611">
    <property type="entry name" value="E3A/B/C-like"/>
</dbReference>
<keyword evidence="4 5" id="KW-0833">Ubl conjugation pathway</keyword>
<evidence type="ECO:0000256" key="3">
    <source>
        <dbReference type="ARBA" id="ARBA00022679"/>
    </source>
</evidence>
<protein>
    <recommendedName>
        <fullName evidence="2">HECT-type E3 ubiquitin transferase</fullName>
        <ecNumber evidence="2">2.3.2.26</ecNumber>
    </recommendedName>
</protein>
<sequence length="1361" mass="154746">MSQNNKKLNFLTPLKKIGIINNKPHKKYSNADSVSSFDIDEQGLDPFYFEELASTYKVAITCSCCGCTNYINSSSNLFKCNTCSVKNYFQAIENSIDEPSEYEHLMSFLNPKFVESELAKFKASGKLSYSFQDNLFMVFSLSTVLNKGFLVNYQNYLDPYKINWASVRMFYKLLLSFPPQVKKSLMEGTLKALLDPKIYVTSRRDIRYMLILLENPIFRHSSSNPQIYSILKRLFGTIVNTKKRFSDSILFSIRERESSALQYYTTVAKSFIYTTLRNYLPKKDHDKKPKKRSSYSKRHSKKPTIALNQPHKKGSNVGIINSSNLEKLDFDVAFETIHQKQINENKLLTKVSRYEDEYNSSSYSEINDDISYFKSTDASNVSLGDMVICGGVIKNPQKLNLNTKITPELANYPVSVPSNLNAKNLGEFKTNSPQKSNNIKAANNDILKNMKTDANGQDNFDLETTVFKTNLKNSEFQTNNTPKKKSVSSIKTDNVNYSSLNGNNKNQLFISDSSFSSNNGSSPKFRKLSLKTSSENPFLSENMKNTSHSPVKTPTKLNFLSDISNGSHSEIQIKSNNPFLKPRFSISTNDVSSQENRRITKQKSLGAGDLLKIRGSEHVNNVPLLSNSSKRHEKASATELFTSAHTNQLTSEATGKPYNKNLAQITSKPELRKSIIDGNFMNGIVAYKPQKPAISCKHSKHTLRVSRHYSTNRSSYTRKEVLVEKPAEQKRRTSRGVYPDSSDLDISNLDYIIGNYSGLGQYINKKKKYKEDWGLFAAFKFMKMLYIANLLRPKNSRIPFSSFVFDSLGKFNLYSDYLEWKKSKGDKQANKNNNCIVEYSFLLDLESKLNILQSEAQSQMNMQVNNALLDAFFAKEQRLSQESIGRNRDSEGSILNYSCEFLPFGNNGMISEIISSCNNLEQSSDRGNASGSTNRVANRGSDTGTNREASNLMTSRFKKVNLLLNVRRDCLADDSLTQISKMQSEVKKPLRIKFVEEEGIDAGGLTKEFFMLLIKEILNLDNGMFTLDPESKKRAIWFNPASGEDANLYYLFGVTLGLALYNGVILDLSFPRALYKKLLDPGVYDIHSIISKSPLEKPPKQIYSNLEQNKTTILQQIASMLPDNTRSRFQLQEMIDDIGEFNPSLSNGFRSLLEYGGNDLEDVFCLSFEATYSNFGTYKSVPLIPNEENVQVTQENKFEYVQRYCHFWLQEGISKQFDPFRRGFYFVCGNSALEFFYPDELETLLSGSNKVLTFNELEPLFVFHEIEKSDPLVGMLFEILKSFDNTKLEIFLFFVTGCYKLPSSAHPPISIKVILLGDDERRLPVARTCFNQLGLFRYSSLEIMKEKLLMAIYGSEGFDLK</sequence>
<dbReference type="InterPro" id="IPR000569">
    <property type="entry name" value="HECT_dom"/>
</dbReference>
<evidence type="ECO:0000259" key="7">
    <source>
        <dbReference type="PROSITE" id="PS50237"/>
    </source>
</evidence>
<proteinExistence type="predicted"/>
<evidence type="ECO:0000313" key="8">
    <source>
        <dbReference type="EMBL" id="PVV02440.1"/>
    </source>
</evidence>
<feature type="compositionally biased region" description="Basic residues" evidence="6">
    <location>
        <begin position="288"/>
        <end position="302"/>
    </location>
</feature>
<dbReference type="OrthoDB" id="8068875at2759"/>
<evidence type="ECO:0000256" key="6">
    <source>
        <dbReference type="SAM" id="MobiDB-lite"/>
    </source>
</evidence>
<dbReference type="GO" id="GO:0061630">
    <property type="term" value="F:ubiquitin protein ligase activity"/>
    <property type="evidence" value="ECO:0007669"/>
    <property type="project" value="UniProtKB-EC"/>
</dbReference>
<keyword evidence="3" id="KW-0808">Transferase</keyword>
<dbReference type="Proteomes" id="UP000245609">
    <property type="component" value="Unassembled WGS sequence"/>
</dbReference>
<comment type="caution">
    <text evidence="8">The sequence shown here is derived from an EMBL/GenBank/DDBJ whole genome shotgun (WGS) entry which is preliminary data.</text>
</comment>
<accession>A0A2T9ZD15</accession>